<feature type="transmembrane region" description="Helical" evidence="6">
    <location>
        <begin position="96"/>
        <end position="119"/>
    </location>
</feature>
<sequence length="424" mass="46752">MLKLLIAILIFVATLLLVNFKPKRIPIGYSALIGGALTLILGISNIHDVVLVFDIVWDATFTFVAIIIMTLILDEAGFFDYIAYKILGLGNRLGKAFVLLLLLDAVVSALFANDGAALVMTPIATSIISRSSIDERSKIVFMTGIGFVADTASLPFIISNLVNIIDATYFDVSFLLYAEYMIFPFIISVIISVILYYFLLVRKTDKNQELPSFQPTINDQLLVKLGFPFIAILVVAYFLTSFAKIPVAMVAIPAATLLGIIAKRRKKIDIYKVVREAPWQIVLFSLGMYIVVFGMGKQGVTNFLASTDSTLFSLPSPFNVIMEGLLFAFTAAFMNNLPSVMINSLAINSTHSTNHFLLALVNVISNDIGPKFTPIGSLATLLWIYSLERKHGVKIPLRIYVYLGLITTPIVLVATILSLWILFL</sequence>
<dbReference type="KEGG" id="abri:DFR85_00120"/>
<gene>
    <name evidence="7" type="ORF">DFR85_00120</name>
</gene>
<proteinExistence type="predicted"/>
<dbReference type="EMBL" id="CP029289">
    <property type="protein sequence ID" value="AWR93251.1"/>
    <property type="molecule type" value="Genomic_DNA"/>
</dbReference>
<reference evidence="7 8" key="1">
    <citation type="submission" date="2018-05" db="EMBL/GenBank/DDBJ databases">
        <title>Complete Genome Sequences of Extremely Thermoacidophilic, Metal-Mobilizing Type-Strain Members of the Archaeal Family Sulfolobaceae: Acidianus brierleyi DSM-1651T, Acidianus sulfidivorans DSM-18786T, Metallosphaera hakonensis DSM-7519T, and Metallosphaera prunae DSM-10039T.</title>
        <authorList>
            <person name="Counts J.A."/>
            <person name="Kelly R.M."/>
        </authorList>
    </citation>
    <scope>NUCLEOTIDE SEQUENCE [LARGE SCALE GENOMIC DNA]</scope>
    <source>
        <strain evidence="7 8">DSM 1651</strain>
    </source>
</reference>
<feature type="transmembrane region" description="Helical" evidence="6">
    <location>
        <begin position="182"/>
        <end position="200"/>
    </location>
</feature>
<protein>
    <submittedName>
        <fullName evidence="7">Arsenical efflux pump membrane protein ArsB</fullName>
    </submittedName>
</protein>
<dbReference type="PANTHER" id="PTHR43302">
    <property type="entry name" value="TRANSPORTER ARSB-RELATED"/>
    <property type="match status" value="1"/>
</dbReference>
<evidence type="ECO:0000256" key="6">
    <source>
        <dbReference type="SAM" id="Phobius"/>
    </source>
</evidence>
<dbReference type="Pfam" id="PF02040">
    <property type="entry name" value="ArsB"/>
    <property type="match status" value="1"/>
</dbReference>
<dbReference type="InterPro" id="IPR000802">
    <property type="entry name" value="Arsenical_pump_ArsB"/>
</dbReference>
<keyword evidence="8" id="KW-1185">Reference proteome</keyword>
<evidence type="ECO:0000256" key="3">
    <source>
        <dbReference type="ARBA" id="ARBA00022692"/>
    </source>
</evidence>
<keyword evidence="5 6" id="KW-0472">Membrane</keyword>
<dbReference type="AlphaFoldDB" id="A0A2U9IB58"/>
<feature type="transmembrane region" description="Helical" evidence="6">
    <location>
        <begin position="139"/>
        <end position="162"/>
    </location>
</feature>
<dbReference type="OrthoDB" id="19068at2157"/>
<dbReference type="GeneID" id="36830514"/>
<evidence type="ECO:0000256" key="5">
    <source>
        <dbReference type="ARBA" id="ARBA00023136"/>
    </source>
</evidence>
<feature type="transmembrane region" description="Helical" evidence="6">
    <location>
        <begin position="30"/>
        <end position="53"/>
    </location>
</feature>
<evidence type="ECO:0000256" key="1">
    <source>
        <dbReference type="ARBA" id="ARBA00004651"/>
    </source>
</evidence>
<keyword evidence="3 6" id="KW-0812">Transmembrane</keyword>
<feature type="transmembrane region" description="Helical" evidence="6">
    <location>
        <begin position="60"/>
        <end position="84"/>
    </location>
</feature>
<name>A0A2U9IB58_9CREN</name>
<dbReference type="PANTHER" id="PTHR43302:SF5">
    <property type="entry name" value="TRANSPORTER ARSB-RELATED"/>
    <property type="match status" value="1"/>
</dbReference>
<dbReference type="CDD" id="cd01118">
    <property type="entry name" value="ArsB_permease"/>
    <property type="match status" value="1"/>
</dbReference>
<dbReference type="Proteomes" id="UP000248044">
    <property type="component" value="Chromosome"/>
</dbReference>
<dbReference type="GO" id="GO:0005886">
    <property type="term" value="C:plasma membrane"/>
    <property type="evidence" value="ECO:0007669"/>
    <property type="project" value="UniProtKB-SubCell"/>
</dbReference>
<dbReference type="PRINTS" id="PR00758">
    <property type="entry name" value="ARSENICPUMP"/>
</dbReference>
<organism evidence="7 8">
    <name type="scientific">Acidianus brierleyi</name>
    <dbReference type="NCBI Taxonomy" id="41673"/>
    <lineage>
        <taxon>Archaea</taxon>
        <taxon>Thermoproteota</taxon>
        <taxon>Thermoprotei</taxon>
        <taxon>Sulfolobales</taxon>
        <taxon>Sulfolobaceae</taxon>
        <taxon>Acidianus</taxon>
    </lineage>
</organism>
<feature type="transmembrane region" description="Helical" evidence="6">
    <location>
        <begin position="277"/>
        <end position="296"/>
    </location>
</feature>
<accession>A0A2U9IB58</accession>
<feature type="transmembrane region" description="Helical" evidence="6">
    <location>
        <begin position="245"/>
        <end position="262"/>
    </location>
</feature>
<keyword evidence="2" id="KW-1003">Cell membrane</keyword>
<evidence type="ECO:0000313" key="7">
    <source>
        <dbReference type="EMBL" id="AWR93251.1"/>
    </source>
</evidence>
<feature type="transmembrane region" description="Helical" evidence="6">
    <location>
        <begin position="399"/>
        <end position="423"/>
    </location>
</feature>
<evidence type="ECO:0000256" key="2">
    <source>
        <dbReference type="ARBA" id="ARBA00022475"/>
    </source>
</evidence>
<keyword evidence="4 6" id="KW-1133">Transmembrane helix</keyword>
<evidence type="ECO:0000256" key="4">
    <source>
        <dbReference type="ARBA" id="ARBA00022989"/>
    </source>
</evidence>
<evidence type="ECO:0000313" key="8">
    <source>
        <dbReference type="Proteomes" id="UP000248044"/>
    </source>
</evidence>
<dbReference type="GO" id="GO:0015105">
    <property type="term" value="F:arsenite transmembrane transporter activity"/>
    <property type="evidence" value="ECO:0007669"/>
    <property type="project" value="InterPro"/>
</dbReference>
<feature type="transmembrane region" description="Helical" evidence="6">
    <location>
        <begin position="221"/>
        <end position="239"/>
    </location>
</feature>
<dbReference type="RefSeq" id="WP_110269136.1">
    <property type="nucleotide sequence ID" value="NZ_CP029289.2"/>
</dbReference>
<comment type="subcellular location">
    <subcellularLocation>
        <location evidence="1">Cell membrane</location>
        <topology evidence="1">Multi-pass membrane protein</topology>
    </subcellularLocation>
</comment>